<accession>A0A8S4DT04</accession>
<feature type="chain" id="PRO_5035815004" evidence="2">
    <location>
        <begin position="20"/>
        <end position="456"/>
    </location>
</feature>
<evidence type="ECO:0000313" key="4">
    <source>
        <dbReference type="Proteomes" id="UP000653454"/>
    </source>
</evidence>
<evidence type="ECO:0000313" key="3">
    <source>
        <dbReference type="EMBL" id="CAG9104430.1"/>
    </source>
</evidence>
<proteinExistence type="predicted"/>
<keyword evidence="2" id="KW-0732">Signal</keyword>
<organism evidence="3 4">
    <name type="scientific">Plutella xylostella</name>
    <name type="common">Diamondback moth</name>
    <name type="synonym">Plutella maculipennis</name>
    <dbReference type="NCBI Taxonomy" id="51655"/>
    <lineage>
        <taxon>Eukaryota</taxon>
        <taxon>Metazoa</taxon>
        <taxon>Ecdysozoa</taxon>
        <taxon>Arthropoda</taxon>
        <taxon>Hexapoda</taxon>
        <taxon>Insecta</taxon>
        <taxon>Pterygota</taxon>
        <taxon>Neoptera</taxon>
        <taxon>Endopterygota</taxon>
        <taxon>Lepidoptera</taxon>
        <taxon>Glossata</taxon>
        <taxon>Ditrysia</taxon>
        <taxon>Yponomeutoidea</taxon>
        <taxon>Plutellidae</taxon>
        <taxon>Plutella</taxon>
    </lineage>
</organism>
<sequence length="456" mass="51193">MALLYLCIGLLIQGSFILCEDVAPAKAEPAVKVAAAEAPELVAHAHTETHAHDAHAHDAHAQAAQAEFFSKFFGSSPFYPTSSVAMMSQINDSDKTPEEQIKEIKELAHKIGNEIQSEMANLMRFAMTCLKYEHDHELNPDPEHKPLEGHVDTNEIRDKRSTESPMDSTKLIMRLLNHIKSSNEYQNIAIEKMMTAQQIADKFGIEFNPDPDVLTELAYATNEKTQELTDILKDACEPKNATVEVAFVPLEGECKAPTNVSDKGAYYGYSVQPHHEHAQGFVPIMELLPEQVHRPARAQPRRVETQIPPPPAHSHPAPHHHAQPHPAHPQPHPAHPQPHFEQPQQYRGPPVTPKPAFYEPPMMYTPAPEYYPGYCPEFEPFTAAAIVIEEIELPEPELVAEEIEETVSLRMLVEHEAPGVATVSHVMTYTVEEKAHFRTPQIEELPEHVQYSFLLM</sequence>
<gene>
    <name evidence="3" type="ORF">PLXY2_LOCUS3135</name>
</gene>
<evidence type="ECO:0000256" key="1">
    <source>
        <dbReference type="SAM" id="MobiDB-lite"/>
    </source>
</evidence>
<feature type="compositionally biased region" description="Pro residues" evidence="1">
    <location>
        <begin position="326"/>
        <end position="336"/>
    </location>
</feature>
<reference evidence="3" key="1">
    <citation type="submission" date="2020-11" db="EMBL/GenBank/DDBJ databases">
        <authorList>
            <person name="Whiteford S."/>
        </authorList>
    </citation>
    <scope>NUCLEOTIDE SEQUENCE</scope>
</reference>
<keyword evidence="4" id="KW-1185">Reference proteome</keyword>
<evidence type="ECO:0000256" key="2">
    <source>
        <dbReference type="SAM" id="SignalP"/>
    </source>
</evidence>
<feature type="region of interest" description="Disordered" evidence="1">
    <location>
        <begin position="295"/>
        <end position="354"/>
    </location>
</feature>
<feature type="compositionally biased region" description="Basic and acidic residues" evidence="1">
    <location>
        <begin position="138"/>
        <end position="162"/>
    </location>
</feature>
<dbReference type="Proteomes" id="UP000653454">
    <property type="component" value="Unassembled WGS sequence"/>
</dbReference>
<feature type="region of interest" description="Disordered" evidence="1">
    <location>
        <begin position="138"/>
        <end position="165"/>
    </location>
</feature>
<comment type="caution">
    <text evidence="3">The sequence shown here is derived from an EMBL/GenBank/DDBJ whole genome shotgun (WGS) entry which is preliminary data.</text>
</comment>
<dbReference type="EMBL" id="CAJHNJ030000008">
    <property type="protein sequence ID" value="CAG9104430.1"/>
    <property type="molecule type" value="Genomic_DNA"/>
</dbReference>
<dbReference type="AlphaFoldDB" id="A0A8S4DT04"/>
<protein>
    <submittedName>
        <fullName evidence="3">(diamondback moth) hypothetical protein</fullName>
    </submittedName>
</protein>
<feature type="signal peptide" evidence="2">
    <location>
        <begin position="1"/>
        <end position="19"/>
    </location>
</feature>
<name>A0A8S4DT04_PLUXY</name>